<dbReference type="GO" id="GO:0005783">
    <property type="term" value="C:endoplasmic reticulum"/>
    <property type="evidence" value="ECO:0007669"/>
    <property type="project" value="TreeGrafter"/>
</dbReference>
<dbReference type="STRING" id="1849047.A0A3D8SS38"/>
<comment type="similarity">
    <text evidence="2">Belongs to the EBP family.</text>
</comment>
<evidence type="ECO:0000256" key="2">
    <source>
        <dbReference type="ARBA" id="ARBA00008337"/>
    </source>
</evidence>
<evidence type="ECO:0000313" key="10">
    <source>
        <dbReference type="Proteomes" id="UP000256645"/>
    </source>
</evidence>
<dbReference type="PANTHER" id="PTHR14207:SF1">
    <property type="entry name" value="EMOPAMIL-BINDING PROTEIN-LIKE"/>
    <property type="match status" value="1"/>
</dbReference>
<evidence type="ECO:0000313" key="9">
    <source>
        <dbReference type="EMBL" id="RDW89117.1"/>
    </source>
</evidence>
<accession>A0A3D8SS38</accession>
<dbReference type="PROSITE" id="PS51751">
    <property type="entry name" value="EXPERA"/>
    <property type="match status" value="1"/>
</dbReference>
<evidence type="ECO:0000259" key="8">
    <source>
        <dbReference type="PROSITE" id="PS51751"/>
    </source>
</evidence>
<evidence type="ECO:0000256" key="3">
    <source>
        <dbReference type="ARBA" id="ARBA00022692"/>
    </source>
</evidence>
<feature type="transmembrane region" description="Helical" evidence="7">
    <location>
        <begin position="17"/>
        <end position="38"/>
    </location>
</feature>
<evidence type="ECO:0000256" key="7">
    <source>
        <dbReference type="SAM" id="Phobius"/>
    </source>
</evidence>
<dbReference type="GO" id="GO:0047750">
    <property type="term" value="F:cholestenol delta-isomerase activity"/>
    <property type="evidence" value="ECO:0007669"/>
    <property type="project" value="InterPro"/>
</dbReference>
<feature type="transmembrane region" description="Helical" evidence="7">
    <location>
        <begin position="158"/>
        <end position="177"/>
    </location>
</feature>
<protein>
    <recommendedName>
        <fullName evidence="8">EXPERA domain-containing protein</fullName>
    </recommendedName>
</protein>
<dbReference type="InterPro" id="IPR033118">
    <property type="entry name" value="EXPERA"/>
</dbReference>
<dbReference type="PANTHER" id="PTHR14207">
    <property type="entry name" value="STEROL ISOMERASE"/>
    <property type="match status" value="1"/>
</dbReference>
<evidence type="ECO:0000256" key="6">
    <source>
        <dbReference type="PROSITE-ProRule" id="PRU01087"/>
    </source>
</evidence>
<dbReference type="Pfam" id="PF05241">
    <property type="entry name" value="EBP"/>
    <property type="match status" value="1"/>
</dbReference>
<dbReference type="InterPro" id="IPR007905">
    <property type="entry name" value="EBP"/>
</dbReference>
<dbReference type="AlphaFoldDB" id="A0A3D8SS38"/>
<name>A0A3D8SS38_9HELO</name>
<dbReference type="EMBL" id="PDLM01000001">
    <property type="protein sequence ID" value="RDW89117.1"/>
    <property type="molecule type" value="Genomic_DNA"/>
</dbReference>
<organism evidence="9 10">
    <name type="scientific">Coleophoma cylindrospora</name>
    <dbReference type="NCBI Taxonomy" id="1849047"/>
    <lineage>
        <taxon>Eukaryota</taxon>
        <taxon>Fungi</taxon>
        <taxon>Dikarya</taxon>
        <taxon>Ascomycota</taxon>
        <taxon>Pezizomycotina</taxon>
        <taxon>Leotiomycetes</taxon>
        <taxon>Helotiales</taxon>
        <taxon>Dermateaceae</taxon>
        <taxon>Coleophoma</taxon>
    </lineage>
</organism>
<evidence type="ECO:0000256" key="5">
    <source>
        <dbReference type="ARBA" id="ARBA00023136"/>
    </source>
</evidence>
<evidence type="ECO:0000256" key="1">
    <source>
        <dbReference type="ARBA" id="ARBA00004141"/>
    </source>
</evidence>
<proteinExistence type="inferred from homology"/>
<feature type="transmembrane region" description="Helical" evidence="7">
    <location>
        <begin position="197"/>
        <end position="219"/>
    </location>
</feature>
<comment type="caution">
    <text evidence="9">The sequence shown here is derived from an EMBL/GenBank/DDBJ whole genome shotgun (WGS) entry which is preliminary data.</text>
</comment>
<sequence>MAAPVPSIMDFIDETTILSLAGVLLLLGSAYITSLYLLSPSTPGRLRVLFIWHAFDFLIHSIFEGSYLYNCFFSFAPFAPESSHPAAITNFLSRPDRLYGAAYADNWASKLWMVYAQADKRWAGADLTVISLELLTVFVAGPLAAYICYGITRRDIRVSFWMIVLATAEIYGGFMTFCPEWLTGNVNLDTSNFMFKWVYLVFFNMIWVFMPLYVLYIAFVDINNAMLVRNGVVAARLDLLEKEGKKSK</sequence>
<dbReference type="Proteomes" id="UP000256645">
    <property type="component" value="Unassembled WGS sequence"/>
</dbReference>
<keyword evidence="5 6" id="KW-0472">Membrane</keyword>
<evidence type="ECO:0000256" key="4">
    <source>
        <dbReference type="ARBA" id="ARBA00022989"/>
    </source>
</evidence>
<keyword evidence="4 6" id="KW-1133">Transmembrane helix</keyword>
<gene>
    <name evidence="9" type="ORF">BP6252_01149</name>
</gene>
<comment type="subcellular location">
    <subcellularLocation>
        <location evidence="1">Membrane</location>
        <topology evidence="1">Multi-pass membrane protein</topology>
    </subcellularLocation>
</comment>
<feature type="transmembrane region" description="Helical" evidence="7">
    <location>
        <begin position="129"/>
        <end position="151"/>
    </location>
</feature>
<feature type="transmembrane region" description="Helical" evidence="7">
    <location>
        <begin position="50"/>
        <end position="69"/>
    </location>
</feature>
<reference evidence="9 10" key="1">
    <citation type="journal article" date="2018" name="IMA Fungus">
        <title>IMA Genome-F 9: Draft genome sequence of Annulohypoxylon stygium, Aspergillus mulundensis, Berkeleyomyces basicola (syn. Thielaviopsis basicola), Ceratocystis smalleyi, two Cercospora beticola strains, Coleophoma cylindrospora, Fusarium fracticaudum, Phialophora cf. hyalina, and Morchella septimelata.</title>
        <authorList>
            <person name="Wingfield B.D."/>
            <person name="Bills G.F."/>
            <person name="Dong Y."/>
            <person name="Huang W."/>
            <person name="Nel W.J."/>
            <person name="Swalarsk-Parry B.S."/>
            <person name="Vaghefi N."/>
            <person name="Wilken P.M."/>
            <person name="An Z."/>
            <person name="de Beer Z.W."/>
            <person name="De Vos L."/>
            <person name="Chen L."/>
            <person name="Duong T.A."/>
            <person name="Gao Y."/>
            <person name="Hammerbacher A."/>
            <person name="Kikkert J.R."/>
            <person name="Li Y."/>
            <person name="Li H."/>
            <person name="Li K."/>
            <person name="Li Q."/>
            <person name="Liu X."/>
            <person name="Ma X."/>
            <person name="Naidoo K."/>
            <person name="Pethybridge S.J."/>
            <person name="Sun J."/>
            <person name="Steenkamp E.T."/>
            <person name="van der Nest M.A."/>
            <person name="van Wyk S."/>
            <person name="Wingfield M.J."/>
            <person name="Xiong C."/>
            <person name="Yue Q."/>
            <person name="Zhang X."/>
        </authorList>
    </citation>
    <scope>NUCLEOTIDE SEQUENCE [LARGE SCALE GENOMIC DNA]</scope>
    <source>
        <strain evidence="9 10">BP6252</strain>
    </source>
</reference>
<dbReference type="OrthoDB" id="5415655at2759"/>
<dbReference type="GO" id="GO:0016125">
    <property type="term" value="P:sterol metabolic process"/>
    <property type="evidence" value="ECO:0007669"/>
    <property type="project" value="InterPro"/>
</dbReference>
<dbReference type="GO" id="GO:0016020">
    <property type="term" value="C:membrane"/>
    <property type="evidence" value="ECO:0007669"/>
    <property type="project" value="UniProtKB-SubCell"/>
</dbReference>
<keyword evidence="10" id="KW-1185">Reference proteome</keyword>
<keyword evidence="3 6" id="KW-0812">Transmembrane</keyword>
<feature type="domain" description="EXPERA" evidence="8">
    <location>
        <begin position="45"/>
        <end position="215"/>
    </location>
</feature>